<evidence type="ECO:0000313" key="1">
    <source>
        <dbReference type="EMBL" id="KKL14669.1"/>
    </source>
</evidence>
<organism evidence="1">
    <name type="scientific">marine sediment metagenome</name>
    <dbReference type="NCBI Taxonomy" id="412755"/>
    <lineage>
        <taxon>unclassified sequences</taxon>
        <taxon>metagenomes</taxon>
        <taxon>ecological metagenomes</taxon>
    </lineage>
</organism>
<proteinExistence type="predicted"/>
<name>A0A0F9AYE4_9ZZZZ</name>
<sequence length="30" mass="3017">AGQTTFDVIATASPDVVPAVAYVITIGLAR</sequence>
<dbReference type="AlphaFoldDB" id="A0A0F9AYE4"/>
<dbReference type="EMBL" id="LAZR01040363">
    <property type="protein sequence ID" value="KKL14669.1"/>
    <property type="molecule type" value="Genomic_DNA"/>
</dbReference>
<comment type="caution">
    <text evidence="1">The sequence shown here is derived from an EMBL/GenBank/DDBJ whole genome shotgun (WGS) entry which is preliminary data.</text>
</comment>
<protein>
    <submittedName>
        <fullName evidence="1">Uncharacterized protein</fullName>
    </submittedName>
</protein>
<feature type="non-terminal residue" evidence="1">
    <location>
        <position position="1"/>
    </location>
</feature>
<gene>
    <name evidence="1" type="ORF">LCGC14_2513310</name>
</gene>
<accession>A0A0F9AYE4</accession>
<reference evidence="1" key="1">
    <citation type="journal article" date="2015" name="Nature">
        <title>Complex archaea that bridge the gap between prokaryotes and eukaryotes.</title>
        <authorList>
            <person name="Spang A."/>
            <person name="Saw J.H."/>
            <person name="Jorgensen S.L."/>
            <person name="Zaremba-Niedzwiedzka K."/>
            <person name="Martijn J."/>
            <person name="Lind A.E."/>
            <person name="van Eijk R."/>
            <person name="Schleper C."/>
            <person name="Guy L."/>
            <person name="Ettema T.J."/>
        </authorList>
    </citation>
    <scope>NUCLEOTIDE SEQUENCE</scope>
</reference>